<gene>
    <name evidence="5" type="ORF">FH608_017155</name>
</gene>
<evidence type="ECO:0000313" key="5">
    <source>
        <dbReference type="EMBL" id="KAB8194876.1"/>
    </source>
</evidence>
<dbReference type="Pfam" id="PF13649">
    <property type="entry name" value="Methyltransf_25"/>
    <property type="match status" value="1"/>
</dbReference>
<proteinExistence type="predicted"/>
<dbReference type="InterPro" id="IPR041698">
    <property type="entry name" value="Methyltransf_25"/>
</dbReference>
<evidence type="ECO:0000256" key="1">
    <source>
        <dbReference type="ARBA" id="ARBA00022603"/>
    </source>
</evidence>
<feature type="region of interest" description="Disordered" evidence="3">
    <location>
        <begin position="15"/>
        <end position="38"/>
    </location>
</feature>
<name>A0A5C4WLJ1_9ACTN</name>
<evidence type="ECO:0000256" key="2">
    <source>
        <dbReference type="ARBA" id="ARBA00022679"/>
    </source>
</evidence>
<accession>A0A5C4WLJ1</accession>
<dbReference type="SUPFAM" id="SSF53335">
    <property type="entry name" value="S-adenosyl-L-methionine-dependent methyltransferases"/>
    <property type="match status" value="1"/>
</dbReference>
<keyword evidence="2 5" id="KW-0808">Transferase</keyword>
<dbReference type="GO" id="GO:0032259">
    <property type="term" value="P:methylation"/>
    <property type="evidence" value="ECO:0007669"/>
    <property type="project" value="UniProtKB-KW"/>
</dbReference>
<dbReference type="GO" id="GO:0008168">
    <property type="term" value="F:methyltransferase activity"/>
    <property type="evidence" value="ECO:0007669"/>
    <property type="project" value="UniProtKB-KW"/>
</dbReference>
<dbReference type="InterPro" id="IPR029063">
    <property type="entry name" value="SAM-dependent_MTases_sf"/>
</dbReference>
<evidence type="ECO:0000259" key="4">
    <source>
        <dbReference type="Pfam" id="PF13649"/>
    </source>
</evidence>
<dbReference type="EMBL" id="VDLX02000005">
    <property type="protein sequence ID" value="KAB8194876.1"/>
    <property type="molecule type" value="Genomic_DNA"/>
</dbReference>
<dbReference type="CDD" id="cd02440">
    <property type="entry name" value="AdoMet_MTases"/>
    <property type="match status" value="1"/>
</dbReference>
<dbReference type="Gene3D" id="3.40.50.150">
    <property type="entry name" value="Vaccinia Virus protein VP39"/>
    <property type="match status" value="1"/>
</dbReference>
<dbReference type="OrthoDB" id="189743at2"/>
<organism evidence="5 6">
    <name type="scientific">Nonomuraea phyllanthi</name>
    <dbReference type="NCBI Taxonomy" id="2219224"/>
    <lineage>
        <taxon>Bacteria</taxon>
        <taxon>Bacillati</taxon>
        <taxon>Actinomycetota</taxon>
        <taxon>Actinomycetes</taxon>
        <taxon>Streptosporangiales</taxon>
        <taxon>Streptosporangiaceae</taxon>
        <taxon>Nonomuraea</taxon>
    </lineage>
</organism>
<keyword evidence="6" id="KW-1185">Reference proteome</keyword>
<comment type="caution">
    <text evidence="5">The sequence shown here is derived from an EMBL/GenBank/DDBJ whole genome shotgun (WGS) entry which is preliminary data.</text>
</comment>
<evidence type="ECO:0000313" key="6">
    <source>
        <dbReference type="Proteomes" id="UP000312512"/>
    </source>
</evidence>
<keyword evidence="1 5" id="KW-0489">Methyltransferase</keyword>
<reference evidence="5 6" key="1">
    <citation type="submission" date="2019-10" db="EMBL/GenBank/DDBJ databases">
        <title>Nonomuraea sp. nov., isolated from Phyllanthus amarus.</title>
        <authorList>
            <person name="Klykleung N."/>
            <person name="Tanasupawat S."/>
        </authorList>
    </citation>
    <scope>NUCLEOTIDE SEQUENCE [LARGE SCALE GENOMIC DNA]</scope>
    <source>
        <strain evidence="5 6">PA1-10</strain>
    </source>
</reference>
<sequence>MPPQRSQHCQIAGGRSWAAADRHPDVKHPVQPGNIHRMEDPTARTTATYDRIARVFASRSENLDSAFRAFRARFAAALPAGGRVADLGCGPGRDAAWFREQGLSPVGVDRSAAMAALAADRGVHVALGDLRRPPLAPGSLAGLWSVAALLHVPAAETVPTLRAWHAALRPGGVLGLSTSTGDGEAWEPVPHDEGLLRWFVHRKPRTLLAVLADIGFEVREHAETATHRTWLSVLAIRREV</sequence>
<dbReference type="AlphaFoldDB" id="A0A5C4WLJ1"/>
<feature type="domain" description="Methyltransferase" evidence="4">
    <location>
        <begin position="84"/>
        <end position="172"/>
    </location>
</feature>
<evidence type="ECO:0000256" key="3">
    <source>
        <dbReference type="SAM" id="MobiDB-lite"/>
    </source>
</evidence>
<protein>
    <submittedName>
        <fullName evidence="5">Methyltransferase domain-containing protein</fullName>
    </submittedName>
</protein>
<dbReference type="PANTHER" id="PTHR43861">
    <property type="entry name" value="TRANS-ACONITATE 2-METHYLTRANSFERASE-RELATED"/>
    <property type="match status" value="1"/>
</dbReference>
<dbReference type="Proteomes" id="UP000312512">
    <property type="component" value="Unassembled WGS sequence"/>
</dbReference>
<dbReference type="PANTHER" id="PTHR43861:SF1">
    <property type="entry name" value="TRANS-ACONITATE 2-METHYLTRANSFERASE"/>
    <property type="match status" value="1"/>
</dbReference>